<evidence type="ECO:0000313" key="3">
    <source>
        <dbReference type="Proteomes" id="UP000800235"/>
    </source>
</evidence>
<protein>
    <submittedName>
        <fullName evidence="2">Uncharacterized protein</fullName>
    </submittedName>
</protein>
<comment type="caution">
    <text evidence="2">The sequence shown here is derived from an EMBL/GenBank/DDBJ whole genome shotgun (WGS) entry which is preliminary data.</text>
</comment>
<keyword evidence="3" id="KW-1185">Reference proteome</keyword>
<gene>
    <name evidence="2" type="ORF">EJ08DRAFT_677104</name>
</gene>
<reference evidence="2" key="1">
    <citation type="journal article" date="2020" name="Stud. Mycol.">
        <title>101 Dothideomycetes genomes: a test case for predicting lifestyles and emergence of pathogens.</title>
        <authorList>
            <person name="Haridas S."/>
            <person name="Albert R."/>
            <person name="Binder M."/>
            <person name="Bloem J."/>
            <person name="Labutti K."/>
            <person name="Salamov A."/>
            <person name="Andreopoulos B."/>
            <person name="Baker S."/>
            <person name="Barry K."/>
            <person name="Bills G."/>
            <person name="Bluhm B."/>
            <person name="Cannon C."/>
            <person name="Castanera R."/>
            <person name="Culley D."/>
            <person name="Daum C."/>
            <person name="Ezra D."/>
            <person name="Gonzalez J."/>
            <person name="Henrissat B."/>
            <person name="Kuo A."/>
            <person name="Liang C."/>
            <person name="Lipzen A."/>
            <person name="Lutzoni F."/>
            <person name="Magnuson J."/>
            <person name="Mondo S."/>
            <person name="Nolan M."/>
            <person name="Ohm R."/>
            <person name="Pangilinan J."/>
            <person name="Park H.-J."/>
            <person name="Ramirez L."/>
            <person name="Alfaro M."/>
            <person name="Sun H."/>
            <person name="Tritt A."/>
            <person name="Yoshinaga Y."/>
            <person name="Zwiers L.-H."/>
            <person name="Turgeon B."/>
            <person name="Goodwin S."/>
            <person name="Spatafora J."/>
            <person name="Crous P."/>
            <person name="Grigoriev I."/>
        </authorList>
    </citation>
    <scope>NUCLEOTIDE SEQUENCE</scope>
    <source>
        <strain evidence="2">CBS 130266</strain>
    </source>
</reference>
<sequence length="462" mass="51704">MPTYKDITVTIHTPFSLKGLPEIAPADLSRPTANCNPESSINRLIIEERHRISVFIPVLPQSLFWLSYKVNRPPQDGTFFVFKLLVNQEEIVTWCCDINEKWQGKTMFGLFDTGKDAMVVGGEGMEKRVFKFGRPGDEDWRVVGDLSGDGDTNRYVEVRICRANLKMRIPRELETFGSLTTNDVDMTNGSTTKRGHPRAYYKFGLIDPQDAPYATFRFYYRTWEEIDELNLQMENVDLYGSESIISELDSARATPASGEGASNDEDRFSISAEHSHYKTSPAPGSSPKTGLHGSRPLGTPHSSPDRGRLRQTTHLPTAARHAHYQQMRTPVDHSYGPWVPPLPQIPQIPSYSPLPPPHSNSSNNILPYLPQPESIFEPETAAAVNIRRLSIPPTTILRPLMQHGPLETSPTKSVDDQARSKSRSAIPAPVEQTPARKRAETGGILMSVMANALRRRMTDTGR</sequence>
<proteinExistence type="predicted"/>
<name>A0A9P4NY03_9PEZI</name>
<dbReference type="Proteomes" id="UP000800235">
    <property type="component" value="Unassembled WGS sequence"/>
</dbReference>
<dbReference type="AlphaFoldDB" id="A0A9P4NY03"/>
<organism evidence="2 3">
    <name type="scientific">Tothia fuscella</name>
    <dbReference type="NCBI Taxonomy" id="1048955"/>
    <lineage>
        <taxon>Eukaryota</taxon>
        <taxon>Fungi</taxon>
        <taxon>Dikarya</taxon>
        <taxon>Ascomycota</taxon>
        <taxon>Pezizomycotina</taxon>
        <taxon>Dothideomycetes</taxon>
        <taxon>Pleosporomycetidae</taxon>
        <taxon>Venturiales</taxon>
        <taxon>Cylindrosympodiaceae</taxon>
        <taxon>Tothia</taxon>
    </lineage>
</organism>
<evidence type="ECO:0000313" key="2">
    <source>
        <dbReference type="EMBL" id="KAF2433244.1"/>
    </source>
</evidence>
<evidence type="ECO:0000256" key="1">
    <source>
        <dbReference type="SAM" id="MobiDB-lite"/>
    </source>
</evidence>
<accession>A0A9P4NY03</accession>
<feature type="region of interest" description="Disordered" evidence="1">
    <location>
        <begin position="401"/>
        <end position="443"/>
    </location>
</feature>
<dbReference type="EMBL" id="MU007022">
    <property type="protein sequence ID" value="KAF2433244.1"/>
    <property type="molecule type" value="Genomic_DNA"/>
</dbReference>
<dbReference type="OrthoDB" id="436496at2759"/>
<feature type="region of interest" description="Disordered" evidence="1">
    <location>
        <begin position="274"/>
        <end position="309"/>
    </location>
</feature>